<dbReference type="AlphaFoldDB" id="A0AAP8NNG1"/>
<protein>
    <submittedName>
        <fullName evidence="1">Uncharacterized protein</fullName>
    </submittedName>
</protein>
<dbReference type="RefSeq" id="WP_102735214.1">
    <property type="nucleotide sequence ID" value="NZ_CP024736.1"/>
</dbReference>
<evidence type="ECO:0000313" key="2">
    <source>
        <dbReference type="Proteomes" id="UP000235914"/>
    </source>
</evidence>
<organism evidence="1 2">
    <name type="scientific">Akkermansia muciniphila</name>
    <dbReference type="NCBI Taxonomy" id="239935"/>
    <lineage>
        <taxon>Bacteria</taxon>
        <taxon>Pseudomonadati</taxon>
        <taxon>Verrucomicrobiota</taxon>
        <taxon>Verrucomicrobiia</taxon>
        <taxon>Verrucomicrobiales</taxon>
        <taxon>Akkermansiaceae</taxon>
        <taxon>Akkermansia</taxon>
    </lineage>
</organism>
<proteinExistence type="predicted"/>
<gene>
    <name evidence="1" type="ORF">CXU09_01985</name>
</gene>
<comment type="caution">
    <text evidence="1">The sequence shown here is derived from an EMBL/GenBank/DDBJ whole genome shotgun (WGS) entry which is preliminary data.</text>
</comment>
<dbReference type="EMBL" id="PJKN01000001">
    <property type="protein sequence ID" value="PNC57852.1"/>
    <property type="molecule type" value="Genomic_DNA"/>
</dbReference>
<accession>A0AAP8NNG1</accession>
<evidence type="ECO:0000313" key="1">
    <source>
        <dbReference type="EMBL" id="PNC57852.1"/>
    </source>
</evidence>
<reference evidence="1 2" key="1">
    <citation type="journal article" date="2017" name="BMC Genomics">
        <title>Genome sequencing of 39 Akkermansia muciniphila isolates reveals its population structure, genomic and functional diverisity, and global distribution in mammalian gut microbiotas.</title>
        <authorList>
            <person name="Guo X."/>
            <person name="Li S."/>
            <person name="Zhang J."/>
            <person name="Wu F."/>
            <person name="Li X."/>
            <person name="Wu D."/>
            <person name="Zhang M."/>
            <person name="Ou Z."/>
            <person name="Jie Z."/>
            <person name="Yan Q."/>
            <person name="Li P."/>
            <person name="Yi J."/>
            <person name="Peng Y."/>
        </authorList>
    </citation>
    <scope>NUCLEOTIDE SEQUENCE [LARGE SCALE GENOMIC DNA]</scope>
    <source>
        <strain evidence="1 2">GP43</strain>
    </source>
</reference>
<name>A0AAP8NNG1_9BACT</name>
<sequence length="77" mass="8713">MFFQQGRWNGKNEGFGKGGQKILFLSFRPYPSLNAGVGPTGCFSFPEGWRKQGFPHGDSLPEFCWTGTYQAFPFLKK</sequence>
<dbReference type="Proteomes" id="UP000235914">
    <property type="component" value="Unassembled WGS sequence"/>
</dbReference>